<proteinExistence type="inferred from homology"/>
<evidence type="ECO:0000256" key="1">
    <source>
        <dbReference type="ARBA" id="ARBA00009550"/>
    </source>
</evidence>
<feature type="compositionally biased region" description="Polar residues" evidence="3">
    <location>
        <begin position="401"/>
        <end position="422"/>
    </location>
</feature>
<evidence type="ECO:0008006" key="6">
    <source>
        <dbReference type="Google" id="ProtNLM"/>
    </source>
</evidence>
<dbReference type="Proteomes" id="UP000825729">
    <property type="component" value="Unassembled WGS sequence"/>
</dbReference>
<feature type="compositionally biased region" description="Basic and acidic residues" evidence="3">
    <location>
        <begin position="74"/>
        <end position="102"/>
    </location>
</feature>
<evidence type="ECO:0000313" key="5">
    <source>
        <dbReference type="Proteomes" id="UP000825729"/>
    </source>
</evidence>
<feature type="region of interest" description="Disordered" evidence="3">
    <location>
        <begin position="62"/>
        <end position="118"/>
    </location>
</feature>
<feature type="region of interest" description="Disordered" evidence="3">
    <location>
        <begin position="390"/>
        <end position="422"/>
    </location>
</feature>
<feature type="coiled-coil region" evidence="2">
    <location>
        <begin position="161"/>
        <end position="291"/>
    </location>
</feature>
<accession>A0AAV7EYA3</accession>
<keyword evidence="5" id="KW-1185">Reference proteome</keyword>
<dbReference type="GO" id="GO:0019905">
    <property type="term" value="F:syntaxin binding"/>
    <property type="evidence" value="ECO:0007669"/>
    <property type="project" value="InterPro"/>
</dbReference>
<feature type="compositionally biased region" description="Basic and acidic residues" evidence="3">
    <location>
        <begin position="109"/>
        <end position="118"/>
    </location>
</feature>
<organism evidence="4 5">
    <name type="scientific">Aristolochia fimbriata</name>
    <name type="common">White veined hardy Dutchman's pipe vine</name>
    <dbReference type="NCBI Taxonomy" id="158543"/>
    <lineage>
        <taxon>Eukaryota</taxon>
        <taxon>Viridiplantae</taxon>
        <taxon>Streptophyta</taxon>
        <taxon>Embryophyta</taxon>
        <taxon>Tracheophyta</taxon>
        <taxon>Spermatophyta</taxon>
        <taxon>Magnoliopsida</taxon>
        <taxon>Magnoliidae</taxon>
        <taxon>Piperales</taxon>
        <taxon>Aristolochiaceae</taxon>
        <taxon>Aristolochia</taxon>
    </lineage>
</organism>
<dbReference type="EMBL" id="JAINDJ010000003">
    <property type="protein sequence ID" value="KAG9453384.1"/>
    <property type="molecule type" value="Genomic_DNA"/>
</dbReference>
<dbReference type="InterPro" id="IPR026183">
    <property type="entry name" value="Taxilin_fam"/>
</dbReference>
<evidence type="ECO:0000256" key="2">
    <source>
        <dbReference type="SAM" id="Coils"/>
    </source>
</evidence>
<keyword evidence="2" id="KW-0175">Coiled coil</keyword>
<evidence type="ECO:0000313" key="4">
    <source>
        <dbReference type="EMBL" id="KAG9453384.1"/>
    </source>
</evidence>
<name>A0AAV7EYA3_ARIFI</name>
<feature type="compositionally biased region" description="Basic and acidic residues" evidence="3">
    <location>
        <begin position="390"/>
        <end position="399"/>
    </location>
</feature>
<dbReference type="PANTHER" id="PTHR16127:SF13">
    <property type="entry name" value="GH01188P"/>
    <property type="match status" value="1"/>
</dbReference>
<comment type="similarity">
    <text evidence="1">Belongs to the taxilin family.</text>
</comment>
<dbReference type="PANTHER" id="PTHR16127">
    <property type="entry name" value="TAXILIN"/>
    <property type="match status" value="1"/>
</dbReference>
<reference evidence="4 5" key="1">
    <citation type="submission" date="2021-07" db="EMBL/GenBank/DDBJ databases">
        <title>The Aristolochia fimbriata genome: insights into angiosperm evolution, floral development and chemical biosynthesis.</title>
        <authorList>
            <person name="Jiao Y."/>
        </authorList>
    </citation>
    <scope>NUCLEOTIDE SEQUENCE [LARGE SCALE GENOMIC DNA]</scope>
    <source>
        <strain evidence="4">IBCAS-2021</strain>
        <tissue evidence="4">Leaf</tissue>
    </source>
</reference>
<protein>
    <recommendedName>
        <fullName evidence="6">Alpha-taxilin</fullName>
    </recommendedName>
</protein>
<dbReference type="Pfam" id="PF09728">
    <property type="entry name" value="Taxilin"/>
    <property type="match status" value="1"/>
</dbReference>
<gene>
    <name evidence="4" type="ORF">H6P81_006288</name>
</gene>
<evidence type="ECO:0000256" key="3">
    <source>
        <dbReference type="SAM" id="MobiDB-lite"/>
    </source>
</evidence>
<dbReference type="AlphaFoldDB" id="A0AAV7EYA3"/>
<sequence length="422" mass="48029">MENSAANRLPEVDSLPVGFVESSEVEESSSDYKEMLHEFQDQSLHCSRSECDGGKSPEMVGTCTGLLAENDNPELDRRNEVKSDSSHVTDSLKSEQINEGHLEGQPTNTDDRCEAGGGEVIKDGKLDGSFEVKRKPVKRSSKAEKELLEFTLKYQKVVAERDAAVAVREKLESLCRELQRQNKTLMDECKRVSTEGQNIRLDLSTKFHDAIKDVSVKLEEQKDECLAQLKENEILRNKLKHLSDQYTVSEQQFQQKLKQKTLEAQLADLKLKQQQEKSAQEQAQLKVYAEQVTQLLSTEKSLRLQLVADGEKFQQFQDALLKSNEVFETFKQEMEKMAKSIKEFKKENTFLKSKCEKSDVTLIELVEEREHLKKQLDKVKHQKEKLESLCRSLQAERKQNHAGSSSTGDLPVQAKSSSSVEE</sequence>
<comment type="caution">
    <text evidence="4">The sequence shown here is derived from an EMBL/GenBank/DDBJ whole genome shotgun (WGS) entry which is preliminary data.</text>
</comment>